<keyword evidence="3" id="KW-1185">Reference proteome</keyword>
<accession>A0A250KSK6</accession>
<gene>
    <name evidence="2" type="ORF">sS8_1987</name>
</gene>
<protein>
    <submittedName>
        <fullName evidence="2">Uncharacterized protein</fullName>
    </submittedName>
</protein>
<keyword evidence="1" id="KW-0812">Transmembrane</keyword>
<evidence type="ECO:0000313" key="2">
    <source>
        <dbReference type="EMBL" id="BBA33941.1"/>
    </source>
</evidence>
<organism evidence="2 3">
    <name type="scientific">Methylocaldum marinum</name>
    <dbReference type="NCBI Taxonomy" id="1432792"/>
    <lineage>
        <taxon>Bacteria</taxon>
        <taxon>Pseudomonadati</taxon>
        <taxon>Pseudomonadota</taxon>
        <taxon>Gammaproteobacteria</taxon>
        <taxon>Methylococcales</taxon>
        <taxon>Methylococcaceae</taxon>
        <taxon>Methylocaldum</taxon>
    </lineage>
</organism>
<reference evidence="2 3" key="1">
    <citation type="submission" date="2016-12" db="EMBL/GenBank/DDBJ databases">
        <title>Genome sequencing of Methylocaldum marinum.</title>
        <authorList>
            <person name="Takeuchi M."/>
            <person name="Kamagata Y."/>
            <person name="Hiraoka S."/>
            <person name="Oshima K."/>
            <person name="Hattori M."/>
            <person name="Iwasaki W."/>
        </authorList>
    </citation>
    <scope>NUCLEOTIDE SEQUENCE [LARGE SCALE GENOMIC DNA]</scope>
    <source>
        <strain evidence="2 3">S8</strain>
    </source>
</reference>
<evidence type="ECO:0000256" key="1">
    <source>
        <dbReference type="SAM" id="Phobius"/>
    </source>
</evidence>
<dbReference type="EMBL" id="AP017928">
    <property type="protein sequence ID" value="BBA33941.1"/>
    <property type="molecule type" value="Genomic_DNA"/>
</dbReference>
<dbReference type="KEGG" id="mmai:sS8_1987"/>
<proteinExistence type="predicted"/>
<keyword evidence="1" id="KW-1133">Transmembrane helix</keyword>
<name>A0A250KSK6_9GAMM</name>
<dbReference type="AlphaFoldDB" id="A0A250KSK6"/>
<keyword evidence="1" id="KW-0472">Membrane</keyword>
<dbReference type="Proteomes" id="UP000266313">
    <property type="component" value="Chromosome"/>
</dbReference>
<dbReference type="OrthoDB" id="9901304at2"/>
<sequence length="188" mass="21432">MGKTNINYRNKKYVFINTFLIFMLFPLFTWSAEFVQRKSGESIQTFAQSVLPRDAELVHPTVEVTIQGSSRAVVAIYRDKKQSTNFSGLVLLPEEKSQKYQVTHLAAIKEADGLFDIEVKSVFTAKTKHHDNNGLVVLYSYYRLGSGEENGDAAYFYYLDDGSWKIDEELSDRLVGVKNAKQAKTRLK</sequence>
<dbReference type="RefSeq" id="WP_145986478.1">
    <property type="nucleotide sequence ID" value="NZ_AP017928.1"/>
</dbReference>
<feature type="transmembrane region" description="Helical" evidence="1">
    <location>
        <begin position="12"/>
        <end position="32"/>
    </location>
</feature>
<evidence type="ECO:0000313" key="3">
    <source>
        <dbReference type="Proteomes" id="UP000266313"/>
    </source>
</evidence>